<proteinExistence type="predicted"/>
<gene>
    <name evidence="1" type="ORF">DAPK24_014010</name>
</gene>
<dbReference type="EMBL" id="BTGB01000001">
    <property type="protein sequence ID" value="GMM44826.1"/>
    <property type="molecule type" value="Genomic_DNA"/>
</dbReference>
<protein>
    <recommendedName>
        <fullName evidence="3">Increased recombination centers protein 19</fullName>
    </recommendedName>
</protein>
<evidence type="ECO:0000313" key="1">
    <source>
        <dbReference type="EMBL" id="GMM44826.1"/>
    </source>
</evidence>
<evidence type="ECO:0008006" key="3">
    <source>
        <dbReference type="Google" id="ProtNLM"/>
    </source>
</evidence>
<reference evidence="1 2" key="1">
    <citation type="journal article" date="2023" name="Elife">
        <title>Identification of key yeast species and microbe-microbe interactions impacting larval growth of Drosophila in the wild.</title>
        <authorList>
            <person name="Mure A."/>
            <person name="Sugiura Y."/>
            <person name="Maeda R."/>
            <person name="Honda K."/>
            <person name="Sakurai N."/>
            <person name="Takahashi Y."/>
            <person name="Watada M."/>
            <person name="Katoh T."/>
            <person name="Gotoh A."/>
            <person name="Gotoh Y."/>
            <person name="Taniguchi I."/>
            <person name="Nakamura K."/>
            <person name="Hayashi T."/>
            <person name="Katayama T."/>
            <person name="Uemura T."/>
            <person name="Hattori Y."/>
        </authorList>
    </citation>
    <scope>NUCLEOTIDE SEQUENCE [LARGE SCALE GENOMIC DNA]</scope>
    <source>
        <strain evidence="1 2">PK-24</strain>
    </source>
</reference>
<accession>A0AAV5R0M9</accession>
<dbReference type="Proteomes" id="UP001378960">
    <property type="component" value="Unassembled WGS sequence"/>
</dbReference>
<evidence type="ECO:0000313" key="2">
    <source>
        <dbReference type="Proteomes" id="UP001378960"/>
    </source>
</evidence>
<comment type="caution">
    <text evidence="1">The sequence shown here is derived from an EMBL/GenBank/DDBJ whole genome shotgun (WGS) entry which is preliminary data.</text>
</comment>
<organism evidence="1 2">
    <name type="scientific">Pichia kluyveri</name>
    <name type="common">Yeast</name>
    <dbReference type="NCBI Taxonomy" id="36015"/>
    <lineage>
        <taxon>Eukaryota</taxon>
        <taxon>Fungi</taxon>
        <taxon>Dikarya</taxon>
        <taxon>Ascomycota</taxon>
        <taxon>Saccharomycotina</taxon>
        <taxon>Pichiomycetes</taxon>
        <taxon>Pichiales</taxon>
        <taxon>Pichiaceae</taxon>
        <taxon>Pichia</taxon>
    </lineage>
</organism>
<keyword evidence="2" id="KW-1185">Reference proteome</keyword>
<sequence length="245" mass="28948">MSIRPTIINVGKKKMYMVSPLRCLYPENGLTVEKLKEICPNDKKSSILTIYRNIMRNVRFLQIHTFYKKTFKSLLKVKLRQDYSYRRNIISSTSLPSLTDNEIYERLINTLNFIHNATLDDPETNKTARPISMEYKILKSILQYEISKNLPNNIKNNLKSKFLTIDDFDKLRKSERAFYMNNDIASYNSIWMQGDSGLFKNEICFDYLKELQNTEFSTFVEKMVYANLHFEKVVIKMNEDALLLL</sequence>
<dbReference type="AlphaFoldDB" id="A0AAV5R0M9"/>
<name>A0AAV5R0M9_PICKL</name>